<dbReference type="RefSeq" id="WP_130418828.1">
    <property type="nucleotide sequence ID" value="NZ_SHKW01000001.1"/>
</dbReference>
<evidence type="ECO:0000313" key="1">
    <source>
        <dbReference type="EMBL" id="RZU40810.1"/>
    </source>
</evidence>
<dbReference type="EMBL" id="SHKW01000001">
    <property type="protein sequence ID" value="RZU40810.1"/>
    <property type="molecule type" value="Genomic_DNA"/>
</dbReference>
<dbReference type="Proteomes" id="UP000292958">
    <property type="component" value="Unassembled WGS sequence"/>
</dbReference>
<dbReference type="SUPFAM" id="SSF50494">
    <property type="entry name" value="Trypsin-like serine proteases"/>
    <property type="match status" value="1"/>
</dbReference>
<dbReference type="AlphaFoldDB" id="A0A4Q7YTC8"/>
<dbReference type="Gene3D" id="2.40.10.10">
    <property type="entry name" value="Trypsin-like serine proteases"/>
    <property type="match status" value="2"/>
</dbReference>
<dbReference type="OrthoDB" id="625527at2"/>
<dbReference type="InterPro" id="IPR043504">
    <property type="entry name" value="Peptidase_S1_PA_chymotrypsin"/>
</dbReference>
<gene>
    <name evidence="1" type="ORF">BDD14_2295</name>
</gene>
<evidence type="ECO:0000313" key="2">
    <source>
        <dbReference type="Proteomes" id="UP000292958"/>
    </source>
</evidence>
<sequence length="313" mass="33320">MLPKQPIAVPQDAFDTAAALRTRLAAAAAGPYTVGVGLKQSGGEFTDQIALFVYVQEKKPASEVPEAELVPPEFGGYVTDVVRARPTLIDDTTRYDTLRGGIQISREYTLADGIFRPSVGTLGAIVRSRETGAPQLLTCAHVVRQSDLNVYQSVQLFTSPDTNQVGTVFATRNEFSPLFLDCAVIDLNGSRDAEMSVQDIGRVQGVSTQLPALGEVVKKRGLRTFLTHGFVVRLIPSSSVPAVDYFEISGGVPFVTLFAGKGDSGSVVLNASNQVIGLLFAMPDEDLGPGLGSRGLAMPIHNVQEALQVDIAT</sequence>
<proteinExistence type="predicted"/>
<evidence type="ECO:0008006" key="3">
    <source>
        <dbReference type="Google" id="ProtNLM"/>
    </source>
</evidence>
<name>A0A4Q7YTC8_9BACT</name>
<reference evidence="1 2" key="1">
    <citation type="submission" date="2019-02" db="EMBL/GenBank/DDBJ databases">
        <title>Genomic Encyclopedia of Archaeal and Bacterial Type Strains, Phase II (KMG-II): from individual species to whole genera.</title>
        <authorList>
            <person name="Goeker M."/>
        </authorList>
    </citation>
    <scope>NUCLEOTIDE SEQUENCE [LARGE SCALE GENOMIC DNA]</scope>
    <source>
        <strain evidence="1 2">DSM 18101</strain>
    </source>
</reference>
<keyword evidence="2" id="KW-1185">Reference proteome</keyword>
<protein>
    <recommendedName>
        <fullName evidence="3">Trypsin-like peptidase</fullName>
    </recommendedName>
</protein>
<comment type="caution">
    <text evidence="1">The sequence shown here is derived from an EMBL/GenBank/DDBJ whole genome shotgun (WGS) entry which is preliminary data.</text>
</comment>
<dbReference type="InterPro" id="IPR009003">
    <property type="entry name" value="Peptidase_S1_PA"/>
</dbReference>
<organism evidence="1 2">
    <name type="scientific">Edaphobacter modestus</name>
    <dbReference type="NCBI Taxonomy" id="388466"/>
    <lineage>
        <taxon>Bacteria</taxon>
        <taxon>Pseudomonadati</taxon>
        <taxon>Acidobacteriota</taxon>
        <taxon>Terriglobia</taxon>
        <taxon>Terriglobales</taxon>
        <taxon>Acidobacteriaceae</taxon>
        <taxon>Edaphobacter</taxon>
    </lineage>
</organism>
<accession>A0A4Q7YTC8</accession>